<evidence type="ECO:0000256" key="1">
    <source>
        <dbReference type="ARBA" id="ARBA00022649"/>
    </source>
</evidence>
<evidence type="ECO:0000313" key="3">
    <source>
        <dbReference type="Proteomes" id="UP000234341"/>
    </source>
</evidence>
<protein>
    <submittedName>
        <fullName evidence="2">Post-segregation antitoxin CcdA</fullName>
    </submittedName>
</protein>
<dbReference type="RefSeq" id="WP_101682718.1">
    <property type="nucleotide sequence ID" value="NZ_PJRP01000007.1"/>
</dbReference>
<dbReference type="InterPro" id="IPR009956">
    <property type="entry name" value="Post-segregation_anti-tox_CcdA"/>
</dbReference>
<sequence>MGQALEVRSRKATNVTLPADVYEEGKALELNFSRVFEQAMREAIRAERGRRWAAENADFIAAHNEFVEQHGLPLAKHRMF</sequence>
<reference evidence="2 3" key="1">
    <citation type="submission" date="2017-12" db="EMBL/GenBank/DDBJ databases">
        <title>Genome sequence of the active heterotrophic nitrifier-denitrifier, Cupriavidus pauculus UM1.</title>
        <authorList>
            <person name="Putonti C."/>
            <person name="Castignetti D."/>
        </authorList>
    </citation>
    <scope>NUCLEOTIDE SEQUENCE [LARGE SCALE GENOMIC DNA]</scope>
    <source>
        <strain evidence="2 3">UM1</strain>
    </source>
</reference>
<proteinExistence type="predicted"/>
<dbReference type="Proteomes" id="UP000234341">
    <property type="component" value="Unassembled WGS sequence"/>
</dbReference>
<accession>A0A2N5CB70</accession>
<keyword evidence="1" id="KW-1277">Toxin-antitoxin system</keyword>
<dbReference type="Pfam" id="PF07362">
    <property type="entry name" value="CcdA"/>
    <property type="match status" value="1"/>
</dbReference>
<organism evidence="2 3">
    <name type="scientific">Cupriavidus pauculus</name>
    <dbReference type="NCBI Taxonomy" id="82633"/>
    <lineage>
        <taxon>Bacteria</taxon>
        <taxon>Pseudomonadati</taxon>
        <taxon>Pseudomonadota</taxon>
        <taxon>Betaproteobacteria</taxon>
        <taxon>Burkholderiales</taxon>
        <taxon>Burkholderiaceae</taxon>
        <taxon>Cupriavidus</taxon>
    </lineage>
</organism>
<dbReference type="EMBL" id="PJRP01000007">
    <property type="protein sequence ID" value="PLP99480.1"/>
    <property type="molecule type" value="Genomic_DNA"/>
</dbReference>
<evidence type="ECO:0000313" key="2">
    <source>
        <dbReference type="EMBL" id="PLP99480.1"/>
    </source>
</evidence>
<dbReference type="OrthoDB" id="8687660at2"/>
<name>A0A2N5CB70_9BURK</name>
<dbReference type="AlphaFoldDB" id="A0A2N5CB70"/>
<gene>
    <name evidence="2" type="ORF">CYJ10_16830</name>
</gene>
<comment type="caution">
    <text evidence="2">The sequence shown here is derived from an EMBL/GenBank/DDBJ whole genome shotgun (WGS) entry which is preliminary data.</text>
</comment>